<evidence type="ECO:0000313" key="1">
    <source>
        <dbReference type="EMBL" id="GAA4139865.1"/>
    </source>
</evidence>
<protein>
    <submittedName>
        <fullName evidence="1">Uncharacterized protein</fullName>
    </submittedName>
</protein>
<sequence length="66" mass="7113">MLAAGQRVAADLFPLNGRELLTISNVSVAAARRGEHIEAFADAPVRNIRSGANARDVFAERQRPVV</sequence>
<keyword evidence="2" id="KW-1185">Reference proteome</keyword>
<reference evidence="2" key="1">
    <citation type="journal article" date="2019" name="Int. J. Syst. Evol. Microbiol.">
        <title>The Global Catalogue of Microorganisms (GCM) 10K type strain sequencing project: providing services to taxonomists for standard genome sequencing and annotation.</title>
        <authorList>
            <consortium name="The Broad Institute Genomics Platform"/>
            <consortium name="The Broad Institute Genome Sequencing Center for Infectious Disease"/>
            <person name="Wu L."/>
            <person name="Ma J."/>
        </authorList>
    </citation>
    <scope>NUCLEOTIDE SEQUENCE [LARGE SCALE GENOMIC DNA]</scope>
    <source>
        <strain evidence="2">JCM 17316</strain>
    </source>
</reference>
<accession>A0ABP7YQP3</accession>
<dbReference type="Proteomes" id="UP001500266">
    <property type="component" value="Unassembled WGS sequence"/>
</dbReference>
<name>A0ABP7YQP3_9ACTN</name>
<gene>
    <name evidence="1" type="ORF">GCM10022416_26520</name>
</gene>
<organism evidence="1 2">
    <name type="scientific">Actinomadura keratinilytica</name>
    <dbReference type="NCBI Taxonomy" id="547461"/>
    <lineage>
        <taxon>Bacteria</taxon>
        <taxon>Bacillati</taxon>
        <taxon>Actinomycetota</taxon>
        <taxon>Actinomycetes</taxon>
        <taxon>Streptosporangiales</taxon>
        <taxon>Thermomonosporaceae</taxon>
        <taxon>Actinomadura</taxon>
    </lineage>
</organism>
<proteinExistence type="predicted"/>
<dbReference type="EMBL" id="BAABDO010000031">
    <property type="protein sequence ID" value="GAA4139865.1"/>
    <property type="molecule type" value="Genomic_DNA"/>
</dbReference>
<comment type="caution">
    <text evidence="1">The sequence shown here is derived from an EMBL/GenBank/DDBJ whole genome shotgun (WGS) entry which is preliminary data.</text>
</comment>
<dbReference type="RefSeq" id="WP_345021052.1">
    <property type="nucleotide sequence ID" value="NZ_BAABDO010000031.1"/>
</dbReference>
<evidence type="ECO:0000313" key="2">
    <source>
        <dbReference type="Proteomes" id="UP001500266"/>
    </source>
</evidence>